<feature type="transmembrane region" description="Helical" evidence="1">
    <location>
        <begin position="90"/>
        <end position="112"/>
    </location>
</feature>
<dbReference type="EMBL" id="QFYS01000002">
    <property type="protein sequence ID" value="RAK67804.1"/>
    <property type="molecule type" value="Genomic_DNA"/>
</dbReference>
<dbReference type="PANTHER" id="PTHR30273">
    <property type="entry name" value="PERIPLASMIC SIGNAL SENSOR AND SIGMA FACTOR ACTIVATOR FECR-RELATED"/>
    <property type="match status" value="1"/>
</dbReference>
<dbReference type="RefSeq" id="WP_111275413.1">
    <property type="nucleotide sequence ID" value="NZ_QFYS01000002.1"/>
</dbReference>
<organism evidence="4 5">
    <name type="scientific">Phenylobacterium kunshanense</name>
    <dbReference type="NCBI Taxonomy" id="1445034"/>
    <lineage>
        <taxon>Bacteria</taxon>
        <taxon>Pseudomonadati</taxon>
        <taxon>Pseudomonadota</taxon>
        <taxon>Alphaproteobacteria</taxon>
        <taxon>Caulobacterales</taxon>
        <taxon>Caulobacteraceae</taxon>
        <taxon>Phenylobacterium</taxon>
    </lineage>
</organism>
<proteinExistence type="predicted"/>
<dbReference type="Gene3D" id="2.60.120.1440">
    <property type="match status" value="1"/>
</dbReference>
<keyword evidence="5" id="KW-1185">Reference proteome</keyword>
<dbReference type="PANTHER" id="PTHR30273:SF2">
    <property type="entry name" value="PROTEIN FECR"/>
    <property type="match status" value="1"/>
</dbReference>
<dbReference type="Pfam" id="PF16220">
    <property type="entry name" value="DUF4880"/>
    <property type="match status" value="1"/>
</dbReference>
<protein>
    <submittedName>
        <fullName evidence="4">Iron dicitrate transport regulator FecR</fullName>
    </submittedName>
</protein>
<dbReference type="InterPro" id="IPR012373">
    <property type="entry name" value="Ferrdict_sens_TM"/>
</dbReference>
<comment type="caution">
    <text evidence="4">The sequence shown here is derived from an EMBL/GenBank/DDBJ whole genome shotgun (WGS) entry which is preliminary data.</text>
</comment>
<feature type="domain" description="FecR N-terminal" evidence="3">
    <location>
        <begin position="10"/>
        <end position="49"/>
    </location>
</feature>
<keyword evidence="1" id="KW-0472">Membrane</keyword>
<dbReference type="InterPro" id="IPR006860">
    <property type="entry name" value="FecR"/>
</dbReference>
<feature type="domain" description="FecR protein" evidence="2">
    <location>
        <begin position="120"/>
        <end position="210"/>
    </location>
</feature>
<evidence type="ECO:0000256" key="1">
    <source>
        <dbReference type="SAM" id="Phobius"/>
    </source>
</evidence>
<keyword evidence="1" id="KW-0812">Transmembrane</keyword>
<dbReference type="GO" id="GO:0016989">
    <property type="term" value="F:sigma factor antagonist activity"/>
    <property type="evidence" value="ECO:0007669"/>
    <property type="project" value="TreeGrafter"/>
</dbReference>
<accession>A0A328BPF5</accession>
<dbReference type="Proteomes" id="UP000249524">
    <property type="component" value="Unassembled WGS sequence"/>
</dbReference>
<dbReference type="AlphaFoldDB" id="A0A328BPF5"/>
<evidence type="ECO:0000259" key="2">
    <source>
        <dbReference type="Pfam" id="PF04773"/>
    </source>
</evidence>
<evidence type="ECO:0000313" key="4">
    <source>
        <dbReference type="EMBL" id="RAK67804.1"/>
    </source>
</evidence>
<dbReference type="Pfam" id="PF04773">
    <property type="entry name" value="FecR"/>
    <property type="match status" value="1"/>
</dbReference>
<dbReference type="InterPro" id="IPR032623">
    <property type="entry name" value="FecR_N"/>
</dbReference>
<evidence type="ECO:0000259" key="3">
    <source>
        <dbReference type="Pfam" id="PF16220"/>
    </source>
</evidence>
<dbReference type="PIRSF" id="PIRSF018266">
    <property type="entry name" value="FecR"/>
    <property type="match status" value="1"/>
</dbReference>
<name>A0A328BPF5_9CAUL</name>
<dbReference type="OrthoDB" id="9798846at2"/>
<evidence type="ECO:0000313" key="5">
    <source>
        <dbReference type="Proteomes" id="UP000249524"/>
    </source>
</evidence>
<sequence>MSESTDRATEASQWFTVMTRGDIDPADLERFRAWRRVPENAAAFDKVKRGWEAAGGLAERPAIVSMTEAALARYPAKPTGTRPMGPSRRFVLAPLAIGAASVAVAGGALLAWQAREPVFATDVGGQQLQVLPDGSRVRLNTDTMVRIAFRGGERRVVLERGQAFFDVAHDVSRPFVVEADGARVRALGTKFDVRHDTAVVKVTLVQGRVEVRAGDGQEAVLSPGEAIVADRRGLSRVAAVDAGEVASWTTGRLTFSGVPLRDAVAEVNRYSERKVVLDAPESVAGELVSGQFVAGDVENFVAGARSLYGLKVTAETPREIRLSPG</sequence>
<gene>
    <name evidence="4" type="ORF">DJ019_07860</name>
</gene>
<keyword evidence="1" id="KW-1133">Transmembrane helix</keyword>
<reference evidence="4 5" key="1">
    <citation type="submission" date="2018-05" db="EMBL/GenBank/DDBJ databases">
        <authorList>
            <person name="Lanie J.A."/>
            <person name="Ng W.-L."/>
            <person name="Kazmierczak K.M."/>
            <person name="Andrzejewski T.M."/>
            <person name="Davidsen T.M."/>
            <person name="Wayne K.J."/>
            <person name="Tettelin H."/>
            <person name="Glass J.I."/>
            <person name="Rusch D."/>
            <person name="Podicherti R."/>
            <person name="Tsui H.-C.T."/>
            <person name="Winkler M.E."/>
        </authorList>
    </citation>
    <scope>NUCLEOTIDE SEQUENCE [LARGE SCALE GENOMIC DNA]</scope>
    <source>
        <strain evidence="4 5">BUT-10</strain>
    </source>
</reference>